<evidence type="ECO:0000313" key="8">
    <source>
        <dbReference type="Proteomes" id="UP000322234"/>
    </source>
</evidence>
<dbReference type="Proteomes" id="UP000322234">
    <property type="component" value="Unassembled WGS sequence"/>
</dbReference>
<organism evidence="7 8">
    <name type="scientific">Bos mutus</name>
    <name type="common">wild yak</name>
    <dbReference type="NCBI Taxonomy" id="72004"/>
    <lineage>
        <taxon>Eukaryota</taxon>
        <taxon>Metazoa</taxon>
        <taxon>Chordata</taxon>
        <taxon>Craniata</taxon>
        <taxon>Vertebrata</taxon>
        <taxon>Euteleostomi</taxon>
        <taxon>Mammalia</taxon>
        <taxon>Eutheria</taxon>
        <taxon>Laurasiatheria</taxon>
        <taxon>Artiodactyla</taxon>
        <taxon>Ruminantia</taxon>
        <taxon>Pecora</taxon>
        <taxon>Bovidae</taxon>
        <taxon>Bovinae</taxon>
        <taxon>Bos</taxon>
    </lineage>
</organism>
<dbReference type="PROSITE" id="PS50294">
    <property type="entry name" value="WD_REPEATS_REGION"/>
    <property type="match status" value="1"/>
</dbReference>
<dbReference type="InterPro" id="IPR001632">
    <property type="entry name" value="WD40_G-protein_beta-like"/>
</dbReference>
<evidence type="ECO:0000256" key="5">
    <source>
        <dbReference type="PROSITE-ProRule" id="PRU00221"/>
    </source>
</evidence>
<evidence type="ECO:0000256" key="3">
    <source>
        <dbReference type="ARBA" id="ARBA00022737"/>
    </source>
</evidence>
<evidence type="ECO:0000313" key="7">
    <source>
        <dbReference type="EMBL" id="MXQ82170.1"/>
    </source>
</evidence>
<gene>
    <name evidence="7" type="ORF">E5288_WYG007972</name>
</gene>
<comment type="similarity">
    <text evidence="1">Belongs to the WD repeat G protein beta family.</text>
</comment>
<evidence type="ECO:0000256" key="1">
    <source>
        <dbReference type="ARBA" id="ARBA00009768"/>
    </source>
</evidence>
<dbReference type="InterPro" id="IPR015943">
    <property type="entry name" value="WD40/YVTN_repeat-like_dom_sf"/>
</dbReference>
<dbReference type="Pfam" id="PF00400">
    <property type="entry name" value="WD40"/>
    <property type="match status" value="1"/>
</dbReference>
<dbReference type="AlphaFoldDB" id="A0A6B0QY76"/>
<dbReference type="SMART" id="SM00320">
    <property type="entry name" value="WD40"/>
    <property type="match status" value="1"/>
</dbReference>
<accession>A0A6B0QY76</accession>
<dbReference type="InterPro" id="IPR001680">
    <property type="entry name" value="WD40_rpt"/>
</dbReference>
<protein>
    <submittedName>
        <fullName evidence="7">Uncharacterized protein</fullName>
    </submittedName>
</protein>
<dbReference type="GO" id="GO:0007165">
    <property type="term" value="P:signal transduction"/>
    <property type="evidence" value="ECO:0007669"/>
    <property type="project" value="UniProtKB-KW"/>
</dbReference>
<keyword evidence="6" id="KW-0175">Coiled coil</keyword>
<dbReference type="EMBL" id="VBQZ03000011">
    <property type="protein sequence ID" value="MXQ82170.1"/>
    <property type="molecule type" value="Genomic_DNA"/>
</dbReference>
<evidence type="ECO:0000256" key="6">
    <source>
        <dbReference type="SAM" id="Coils"/>
    </source>
</evidence>
<evidence type="ECO:0000256" key="4">
    <source>
        <dbReference type="ARBA" id="ARBA00023224"/>
    </source>
</evidence>
<dbReference type="PROSITE" id="PS50082">
    <property type="entry name" value="WD_REPEATS_2"/>
    <property type="match status" value="1"/>
</dbReference>
<keyword evidence="2 5" id="KW-0853">WD repeat</keyword>
<dbReference type="InterPro" id="IPR016346">
    <property type="entry name" value="G-protein_beta_1-5"/>
</dbReference>
<dbReference type="InterPro" id="IPR036322">
    <property type="entry name" value="WD40_repeat_dom_sf"/>
</dbReference>
<proteinExistence type="inferred from homology"/>
<name>A0A6B0QY76_9CETA</name>
<feature type="repeat" description="WD" evidence="5">
    <location>
        <begin position="98"/>
        <end position="130"/>
    </location>
</feature>
<comment type="caution">
    <text evidence="7">The sequence shown here is derived from an EMBL/GenBank/DDBJ whole genome shotgun (WGS) entry which is preliminary data.</text>
</comment>
<keyword evidence="4" id="KW-0807">Transducer</keyword>
<keyword evidence="3" id="KW-0677">Repeat</keyword>
<evidence type="ECO:0000256" key="2">
    <source>
        <dbReference type="ARBA" id="ARBA00022574"/>
    </source>
</evidence>
<dbReference type="SUPFAM" id="SSF50978">
    <property type="entry name" value="WD40 repeat-like"/>
    <property type="match status" value="1"/>
</dbReference>
<sequence>MPTSSSSTDQSGISRALFTLQEVRHRHKTQREGAGPRVKTAAYGLHENDMLVSFKSEAESLKGKLEEERAKLPDLELHQVAEHVEAPEQFVMKTRRTLKGHGNKVLCMDWFKNKRRMVTSLQDGKVVVWDSFTTNKECGVAMNCKYLMKVFVALSAKKIIKVI</sequence>
<reference evidence="7" key="1">
    <citation type="submission" date="2019-10" db="EMBL/GenBank/DDBJ databases">
        <title>The sequence and de novo assembly of the wild yak genome.</title>
        <authorList>
            <person name="Liu Y."/>
        </authorList>
    </citation>
    <scope>NUCLEOTIDE SEQUENCE [LARGE SCALE GENOMIC DNA]</scope>
    <source>
        <strain evidence="7">WY2019</strain>
    </source>
</reference>
<dbReference type="PANTHER" id="PTHR19850">
    <property type="entry name" value="GUANINE NUCLEOTIDE-BINDING PROTEIN BETA G PROTEIN BETA"/>
    <property type="match status" value="1"/>
</dbReference>
<dbReference type="Gene3D" id="2.130.10.10">
    <property type="entry name" value="YVTN repeat-like/Quinoprotein amine dehydrogenase"/>
    <property type="match status" value="1"/>
</dbReference>
<keyword evidence="8" id="KW-1185">Reference proteome</keyword>
<dbReference type="PRINTS" id="PR00319">
    <property type="entry name" value="GPROTEINB"/>
</dbReference>
<feature type="coiled-coil region" evidence="6">
    <location>
        <begin position="51"/>
        <end position="78"/>
    </location>
</feature>